<evidence type="ECO:0000256" key="8">
    <source>
        <dbReference type="RuleBase" id="RU363031"/>
    </source>
</evidence>
<feature type="domain" description="DNA-directed RNA polymerase beta subunit external 1" evidence="14">
    <location>
        <begin position="459"/>
        <end position="524"/>
    </location>
</feature>
<sequence length="1069" mass="119789">MAVKIAPRVKLNKNIPDEVLDVPKLTELQLTSFQKFLREGIAQELKFVSPIKGFSNRYELYFSEKVKLDDPKYKPEECLKREITYSLSLTVPVKLVDTETGEVKKQDIYMGEIPCMTEQGTFIYNGDERVVISQFMRSSGVYFKEKEDLKKNKKSYLATIIPNRGAWLEFEADTAGVLYVYVNKMKKIPLSLFLSALGYTEEEMYKVIASKEALDKTIEKGGPVLGQKEALIEIHRRLRPGDHITEDGASAYLTNLFFNPERYDLSYIGRYKMNQKLGLKVDSATQYLTKEDVIGVVNYIIKLTKDEGTIDDIDHLANRRVRAVGELMQKQFKVGLARLERLIKEQMMLKGNEDFMPQGLINIRPLIAVMNEFFGSSQLSQFMDQTNPLAELANKRRLSAMGPGGLTKERAGFEVRDIHPSHYGRICPIETPEGPNSGLISPLATFSRVNEFGFIETPYRKVEAGRVTNKVEYLSANGEDDLKIAPYDFSVTADGRLKGERVPVRYKKKFVMANPEEVNYIGVSPRQIFGISSCLVPFLEHDDANRALMGSNMMRQATPLLNPDRALVGTGMEKHIGRNSSTALFPKEAGEVIEVDAQHIVIKNNSGKKDVYTLTKYQRTNQNTCRNQKPIVSVGQKVTASTPLVEGTCYKDGELAVGKNTLIAFMPFEGYNFEDAILVSERMVKDDVFTSIHITRYEVDVRATKQGDEELTPELPNVSEEALRNLDERGIVRIGSTVISGDILVGKVTPKGEQEQPAEEKLLRAIFGDKARDMKDNSLRVTSGEGGKVVDVRIFSSENNDDLPAGVHMIVRVYVAQLRKVMVGDKMAGRHGNKGVISRIMPAEDMPFLPDGTPVDIVLNPLGVPSRMNVGQVYETVLGNAAYALGEYIEAQQFDEAYEPEASVTQIREKMQAAQKIPGFEWLTENGKVALRDGRTGELYDQPVMCGYMYMLKLIHLVEEKMHARATGPYSLVTQQPLGGKAQFGGQRFGEMEVWALEAYGAAYTLQELLTVKSDDVSGRARVYEAIIKGKNLPKPGTPESFRVLVREMRSLGLDMKVITADGIEIDKR</sequence>
<dbReference type="Gene3D" id="2.40.270.10">
    <property type="entry name" value="DNA-directed RNA polymerase, subunit 2, domain 6"/>
    <property type="match status" value="1"/>
</dbReference>
<dbReference type="InterPro" id="IPR007644">
    <property type="entry name" value="RNA_pol_bsu_protrusion"/>
</dbReference>
<comment type="function">
    <text evidence="6 8">DNA-dependent RNA polymerase catalyzes the transcription of DNA into RNA using the four ribonucleoside triphosphates as substrates.</text>
</comment>
<dbReference type="GO" id="GO:0006351">
    <property type="term" value="P:DNA-templated transcription"/>
    <property type="evidence" value="ECO:0007669"/>
    <property type="project" value="UniProtKB-UniRule"/>
</dbReference>
<evidence type="ECO:0000259" key="14">
    <source>
        <dbReference type="Pfam" id="PF10385"/>
    </source>
</evidence>
<dbReference type="Gene3D" id="3.90.1100.10">
    <property type="match status" value="1"/>
</dbReference>
<evidence type="ECO:0000259" key="12">
    <source>
        <dbReference type="Pfam" id="PF04563"/>
    </source>
</evidence>
<keyword evidence="1 6" id="KW-0240">DNA-directed RNA polymerase</keyword>
<feature type="domain" description="DNA-directed RNA polymerase subunit 2 hybrid-binding" evidence="9">
    <location>
        <begin position="589"/>
        <end position="983"/>
    </location>
</feature>
<dbReference type="InterPro" id="IPR007645">
    <property type="entry name" value="RNA_pol_Rpb2_3"/>
</dbReference>
<dbReference type="EMBL" id="BGZO01000002">
    <property type="protein sequence ID" value="GBR75436.1"/>
    <property type="molecule type" value="Genomic_DNA"/>
</dbReference>
<comment type="similarity">
    <text evidence="6 7">Belongs to the RNA polymerase beta chain family.</text>
</comment>
<dbReference type="FunFam" id="3.90.1800.10:FF:000001">
    <property type="entry name" value="DNA-directed RNA polymerase subunit beta"/>
    <property type="match status" value="1"/>
</dbReference>
<dbReference type="Gene3D" id="2.40.50.100">
    <property type="match status" value="1"/>
</dbReference>
<keyword evidence="16" id="KW-1185">Reference proteome</keyword>
<keyword evidence="3 6" id="KW-0548">Nucleotidyltransferase</keyword>
<dbReference type="Pfam" id="PF00562">
    <property type="entry name" value="RNA_pol_Rpb2_6"/>
    <property type="match status" value="1"/>
</dbReference>
<evidence type="ECO:0000256" key="7">
    <source>
        <dbReference type="RuleBase" id="RU000434"/>
    </source>
</evidence>
<dbReference type="HAMAP" id="MF_01321">
    <property type="entry name" value="RNApol_bact_RpoB"/>
    <property type="match status" value="1"/>
</dbReference>
<feature type="domain" description="RNA polymerase Rpb2" evidence="11">
    <location>
        <begin position="137"/>
        <end position="322"/>
    </location>
</feature>
<dbReference type="InterPro" id="IPR007121">
    <property type="entry name" value="RNA_pol_bsu_CS"/>
</dbReference>
<protein>
    <recommendedName>
        <fullName evidence="6 8">DNA-directed RNA polymerase subunit beta</fullName>
        <shortName evidence="6">RNAP subunit beta</shortName>
        <ecNumber evidence="6 8">2.7.7.6</ecNumber>
    </recommendedName>
    <alternativeName>
        <fullName evidence="6">RNA polymerase subunit beta</fullName>
    </alternativeName>
    <alternativeName>
        <fullName evidence="6">Transcriptase subunit beta</fullName>
    </alternativeName>
</protein>
<feature type="domain" description="RNA polymerase Rpb2" evidence="10">
    <location>
        <begin position="985"/>
        <end position="1060"/>
    </location>
</feature>
<evidence type="ECO:0000313" key="15">
    <source>
        <dbReference type="EMBL" id="GBR75436.1"/>
    </source>
</evidence>
<name>A0A388TFN0_9BACT</name>
<dbReference type="GO" id="GO:0000428">
    <property type="term" value="C:DNA-directed RNA polymerase complex"/>
    <property type="evidence" value="ECO:0007669"/>
    <property type="project" value="UniProtKB-KW"/>
</dbReference>
<comment type="subunit">
    <text evidence="6 8">The RNAP catalytic core consists of 2 alpha, 1 beta, 1 beta' and 1 omega subunit. When a sigma factor is associated with the core the holoenzyme is formed, which can initiate transcription.</text>
</comment>
<dbReference type="InterPro" id="IPR007641">
    <property type="entry name" value="RNA_pol_Rpb2_7"/>
</dbReference>
<dbReference type="GO" id="GO:0003677">
    <property type="term" value="F:DNA binding"/>
    <property type="evidence" value="ECO:0007669"/>
    <property type="project" value="UniProtKB-UniRule"/>
</dbReference>
<dbReference type="InterPro" id="IPR014724">
    <property type="entry name" value="RNA_pol_RPB2_OB-fold"/>
</dbReference>
<dbReference type="PROSITE" id="PS01166">
    <property type="entry name" value="RNA_POL_BETA"/>
    <property type="match status" value="1"/>
</dbReference>
<reference evidence="15 16" key="1">
    <citation type="journal article" date="2019" name="ISME J.">
        <title>Genome analyses of uncultured TG2/ZB3 bacteria in 'Margulisbacteria' specifically attached to ectosymbiotic spirochetes of protists in the termite gut.</title>
        <authorList>
            <person name="Utami Y.D."/>
            <person name="Kuwahara H."/>
            <person name="Igai K."/>
            <person name="Murakami T."/>
            <person name="Sugaya K."/>
            <person name="Morikawa T."/>
            <person name="Nagura Y."/>
            <person name="Yuki M."/>
            <person name="Deevong P."/>
            <person name="Inoue T."/>
            <person name="Kihara K."/>
            <person name="Lo N."/>
            <person name="Yamada A."/>
            <person name="Ohkuma M."/>
            <person name="Hongoh Y."/>
        </authorList>
    </citation>
    <scope>NUCLEOTIDE SEQUENCE [LARGE SCALE GENOMIC DNA]</scope>
    <source>
        <strain evidence="15">NkOx7-02</strain>
    </source>
</reference>
<dbReference type="Gene3D" id="3.90.1800.10">
    <property type="entry name" value="RNA polymerase alpha subunit dimerisation domain"/>
    <property type="match status" value="1"/>
</dbReference>
<comment type="catalytic activity">
    <reaction evidence="5 6 8">
        <text>RNA(n) + a ribonucleoside 5'-triphosphate = RNA(n+1) + diphosphate</text>
        <dbReference type="Rhea" id="RHEA:21248"/>
        <dbReference type="Rhea" id="RHEA-COMP:14527"/>
        <dbReference type="Rhea" id="RHEA-COMP:17342"/>
        <dbReference type="ChEBI" id="CHEBI:33019"/>
        <dbReference type="ChEBI" id="CHEBI:61557"/>
        <dbReference type="ChEBI" id="CHEBI:140395"/>
        <dbReference type="EC" id="2.7.7.6"/>
    </reaction>
</comment>
<dbReference type="Pfam" id="PF10385">
    <property type="entry name" value="RNA_pol_Rpb2_45"/>
    <property type="match status" value="1"/>
</dbReference>
<dbReference type="InterPro" id="IPR037034">
    <property type="entry name" value="RNA_pol_Rpb2_2_sf"/>
</dbReference>
<dbReference type="Pfam" id="PF04563">
    <property type="entry name" value="RNA_pol_Rpb2_1"/>
    <property type="match status" value="1"/>
</dbReference>
<evidence type="ECO:0000256" key="6">
    <source>
        <dbReference type="HAMAP-Rule" id="MF_01321"/>
    </source>
</evidence>
<dbReference type="InterPro" id="IPR007642">
    <property type="entry name" value="RNA_pol_Rpb2_2"/>
</dbReference>
<evidence type="ECO:0000256" key="2">
    <source>
        <dbReference type="ARBA" id="ARBA00022679"/>
    </source>
</evidence>
<keyword evidence="4 6" id="KW-0804">Transcription</keyword>
<evidence type="ECO:0000259" key="9">
    <source>
        <dbReference type="Pfam" id="PF00562"/>
    </source>
</evidence>
<feature type="domain" description="RNA polymerase Rpb2" evidence="13">
    <location>
        <begin position="381"/>
        <end position="449"/>
    </location>
</feature>
<dbReference type="Gene3D" id="2.40.50.150">
    <property type="match status" value="1"/>
</dbReference>
<dbReference type="InterPro" id="IPR010243">
    <property type="entry name" value="RNA_pol_bsu_bac"/>
</dbReference>
<dbReference type="AlphaFoldDB" id="A0A388TFN0"/>
<dbReference type="Gene3D" id="2.30.150.10">
    <property type="entry name" value="DNA-directed RNA polymerase, beta subunit, external 1 domain"/>
    <property type="match status" value="1"/>
</dbReference>
<dbReference type="Pfam" id="PF04565">
    <property type="entry name" value="RNA_pol_Rpb2_3"/>
    <property type="match status" value="1"/>
</dbReference>
<dbReference type="CDD" id="cd00653">
    <property type="entry name" value="RNA_pol_B_RPB2"/>
    <property type="match status" value="1"/>
</dbReference>
<dbReference type="GO" id="GO:0003899">
    <property type="term" value="F:DNA-directed RNA polymerase activity"/>
    <property type="evidence" value="ECO:0007669"/>
    <property type="project" value="UniProtKB-UniRule"/>
</dbReference>
<evidence type="ECO:0000256" key="3">
    <source>
        <dbReference type="ARBA" id="ARBA00022695"/>
    </source>
</evidence>
<dbReference type="NCBIfam" id="NF001616">
    <property type="entry name" value="PRK00405.1"/>
    <property type="match status" value="1"/>
</dbReference>
<accession>A0A388TFN0</accession>
<dbReference type="SUPFAM" id="SSF64484">
    <property type="entry name" value="beta and beta-prime subunits of DNA dependent RNA-polymerase"/>
    <property type="match status" value="1"/>
</dbReference>
<evidence type="ECO:0000256" key="4">
    <source>
        <dbReference type="ARBA" id="ARBA00023163"/>
    </source>
</evidence>
<dbReference type="InterPro" id="IPR037033">
    <property type="entry name" value="DNA-dir_RNAP_su2_hyb_sf"/>
</dbReference>
<evidence type="ECO:0000259" key="10">
    <source>
        <dbReference type="Pfam" id="PF04560"/>
    </source>
</evidence>
<dbReference type="InterPro" id="IPR042107">
    <property type="entry name" value="DNA-dir_RNA_pol_bsu_ext_1_sf"/>
</dbReference>
<evidence type="ECO:0000256" key="5">
    <source>
        <dbReference type="ARBA" id="ARBA00048552"/>
    </source>
</evidence>
<dbReference type="InterPro" id="IPR015712">
    <property type="entry name" value="DNA-dir_RNA_pol_su2"/>
</dbReference>
<organism evidence="15 16">
    <name type="scientific">Candidatus Termititenax persephonae</name>
    <dbReference type="NCBI Taxonomy" id="2218525"/>
    <lineage>
        <taxon>Bacteria</taxon>
        <taxon>Bacillati</taxon>
        <taxon>Candidatus Margulisiibacteriota</taxon>
        <taxon>Candidatus Termititenacia</taxon>
        <taxon>Candidatus Termititenacales</taxon>
        <taxon>Candidatus Termititenacaceae</taxon>
        <taxon>Candidatus Termititenax</taxon>
    </lineage>
</organism>
<evidence type="ECO:0000313" key="16">
    <source>
        <dbReference type="Proteomes" id="UP000275925"/>
    </source>
</evidence>
<evidence type="ECO:0000259" key="13">
    <source>
        <dbReference type="Pfam" id="PF04565"/>
    </source>
</evidence>
<evidence type="ECO:0000259" key="11">
    <source>
        <dbReference type="Pfam" id="PF04561"/>
    </source>
</evidence>
<dbReference type="Gene3D" id="3.90.1110.10">
    <property type="entry name" value="RNA polymerase Rpb2, domain 2"/>
    <property type="match status" value="1"/>
</dbReference>
<dbReference type="InterPro" id="IPR007120">
    <property type="entry name" value="DNA-dir_RNAP_su2_dom"/>
</dbReference>
<keyword evidence="2 6" id="KW-0808">Transferase</keyword>
<comment type="caution">
    <text evidence="15">The sequence shown here is derived from an EMBL/GenBank/DDBJ whole genome shotgun (WGS) entry which is preliminary data.</text>
</comment>
<evidence type="ECO:0000256" key="1">
    <source>
        <dbReference type="ARBA" id="ARBA00022478"/>
    </source>
</evidence>
<dbReference type="NCBIfam" id="TIGR02013">
    <property type="entry name" value="rpoB"/>
    <property type="match status" value="1"/>
</dbReference>
<dbReference type="EC" id="2.7.7.6" evidence="6 8"/>
<proteinExistence type="inferred from homology"/>
<gene>
    <name evidence="6 15" type="primary">rpoB</name>
    <name evidence="15" type="ORF">NO2_0112</name>
</gene>
<dbReference type="Pfam" id="PF04561">
    <property type="entry name" value="RNA_pol_Rpb2_2"/>
    <property type="match status" value="1"/>
</dbReference>
<dbReference type="GO" id="GO:0032549">
    <property type="term" value="F:ribonucleoside binding"/>
    <property type="evidence" value="ECO:0007669"/>
    <property type="project" value="InterPro"/>
</dbReference>
<dbReference type="Pfam" id="PF04560">
    <property type="entry name" value="RNA_pol_Rpb2_7"/>
    <property type="match status" value="1"/>
</dbReference>
<feature type="domain" description="RNA polymerase beta subunit protrusion" evidence="12">
    <location>
        <begin position="25"/>
        <end position="365"/>
    </location>
</feature>
<dbReference type="PANTHER" id="PTHR20856">
    <property type="entry name" value="DNA-DIRECTED RNA POLYMERASE I SUBUNIT 2"/>
    <property type="match status" value="1"/>
</dbReference>
<dbReference type="InterPro" id="IPR019462">
    <property type="entry name" value="DNA-dir_RNA_pol_bsu_external_1"/>
</dbReference>
<dbReference type="Proteomes" id="UP000275925">
    <property type="component" value="Unassembled WGS sequence"/>
</dbReference>